<dbReference type="Gene3D" id="3.30.460.40">
    <property type="match status" value="1"/>
</dbReference>
<dbReference type="EMBL" id="CP074371">
    <property type="protein sequence ID" value="QVI25028.1"/>
    <property type="molecule type" value="Genomic_DNA"/>
</dbReference>
<evidence type="ECO:0008006" key="3">
    <source>
        <dbReference type="Google" id="ProtNLM"/>
    </source>
</evidence>
<organism evidence="1 2">
    <name type="scientific">Nocardia tengchongensis</name>
    <dbReference type="NCBI Taxonomy" id="2055889"/>
    <lineage>
        <taxon>Bacteria</taxon>
        <taxon>Bacillati</taxon>
        <taxon>Actinomycetota</taxon>
        <taxon>Actinomycetes</taxon>
        <taxon>Mycobacteriales</taxon>
        <taxon>Nocardiaceae</taxon>
        <taxon>Nocardia</taxon>
    </lineage>
</organism>
<gene>
    <name evidence="1" type="ORF">KHQ06_20725</name>
</gene>
<dbReference type="InterPro" id="IPR043519">
    <property type="entry name" value="NT_sf"/>
</dbReference>
<protein>
    <recommendedName>
        <fullName evidence="3">Nucleotidyltransferase-like protein</fullName>
    </recommendedName>
</protein>
<sequence length="187" mass="20042">MVRAIDRLLGTLTLAVQTLQDNDIPCALTGDCAVYARGGPVGDTPPEVDVLLRPADAPLGVSLLAAAGLRRPRGAEAERVTLYNGAVRVDLVFRTDHRPVTDALLARAERLPIGPIAAPVVSVADLLVDELTVADPQRLDFTRLLHIARELRAQIDWELVRAGTAASPYARAFLGLLDDLGISDGRR</sequence>
<dbReference type="SUPFAM" id="SSF81301">
    <property type="entry name" value="Nucleotidyltransferase"/>
    <property type="match status" value="1"/>
</dbReference>
<evidence type="ECO:0000313" key="1">
    <source>
        <dbReference type="EMBL" id="QVI25028.1"/>
    </source>
</evidence>
<reference evidence="1 2" key="1">
    <citation type="submission" date="2021-04" db="EMBL/GenBank/DDBJ databases">
        <title>Nocardia tengchongensis.</title>
        <authorList>
            <person name="Zhuang k."/>
            <person name="Ran Y."/>
            <person name="Li W."/>
        </authorList>
    </citation>
    <scope>NUCLEOTIDE SEQUENCE [LARGE SCALE GENOMIC DNA]</scope>
    <source>
        <strain evidence="1 2">CFH S0057</strain>
    </source>
</reference>
<keyword evidence="2" id="KW-1185">Reference proteome</keyword>
<name>A0ABX8D0G7_9NOCA</name>
<dbReference type="Proteomes" id="UP000683310">
    <property type="component" value="Chromosome"/>
</dbReference>
<evidence type="ECO:0000313" key="2">
    <source>
        <dbReference type="Proteomes" id="UP000683310"/>
    </source>
</evidence>
<proteinExistence type="predicted"/>
<accession>A0ABX8D0G7</accession>
<dbReference type="RefSeq" id="WP_213561086.1">
    <property type="nucleotide sequence ID" value="NZ_JBHZDI010000008.1"/>
</dbReference>